<gene>
    <name evidence="9" type="ORF">VNI00_015049</name>
</gene>
<dbReference type="InterPro" id="IPR019778">
    <property type="entry name" value="Class_I_Hydrophobin_CS"/>
</dbReference>
<evidence type="ECO:0000256" key="3">
    <source>
        <dbReference type="ARBA" id="ARBA00022512"/>
    </source>
</evidence>
<protein>
    <recommendedName>
        <fullName evidence="8">Hydrophobin</fullName>
    </recommendedName>
</protein>
<dbReference type="Pfam" id="PF01185">
    <property type="entry name" value="Hydrophobin"/>
    <property type="match status" value="1"/>
</dbReference>
<dbReference type="GO" id="GO:0005199">
    <property type="term" value="F:structural constituent of cell wall"/>
    <property type="evidence" value="ECO:0007669"/>
    <property type="project" value="InterPro"/>
</dbReference>
<proteinExistence type="inferred from homology"/>
<comment type="subunit">
    <text evidence="7">Self-assembles to form functional amyloid fibrils called rodlets. Self-assembly into fibrillar rodlets occurs spontaneously at hydrophobic:hydrophilic interfaces and the rodlets further associate laterally to form amphipathic monolayers.</text>
</comment>
<evidence type="ECO:0000256" key="4">
    <source>
        <dbReference type="ARBA" id="ARBA00022525"/>
    </source>
</evidence>
<evidence type="ECO:0000256" key="7">
    <source>
        <dbReference type="ARBA" id="ARBA00093546"/>
    </source>
</evidence>
<evidence type="ECO:0000256" key="5">
    <source>
        <dbReference type="ARBA" id="ARBA00022729"/>
    </source>
</evidence>
<evidence type="ECO:0000313" key="9">
    <source>
        <dbReference type="EMBL" id="KAK7027966.1"/>
    </source>
</evidence>
<evidence type="ECO:0000256" key="1">
    <source>
        <dbReference type="ARBA" id="ARBA00004191"/>
    </source>
</evidence>
<keyword evidence="10" id="KW-1185">Reference proteome</keyword>
<dbReference type="AlphaFoldDB" id="A0AAW0BNW0"/>
<dbReference type="EMBL" id="JAYKXP010000092">
    <property type="protein sequence ID" value="KAK7027966.1"/>
    <property type="molecule type" value="Genomic_DNA"/>
</dbReference>
<comment type="caution">
    <text evidence="9">The sequence shown here is derived from an EMBL/GenBank/DDBJ whole genome shotgun (WGS) entry which is preliminary data.</text>
</comment>
<keyword evidence="3 8" id="KW-0134">Cell wall</keyword>
<evidence type="ECO:0000313" key="10">
    <source>
        <dbReference type="Proteomes" id="UP001383192"/>
    </source>
</evidence>
<comment type="subcellular location">
    <subcellularLocation>
        <location evidence="1 8">Secreted</location>
        <location evidence="1 8">Cell wall</location>
    </subcellularLocation>
</comment>
<reference evidence="9 10" key="1">
    <citation type="submission" date="2024-01" db="EMBL/GenBank/DDBJ databases">
        <title>A draft genome for a cacao thread blight-causing isolate of Paramarasmius palmivorus.</title>
        <authorList>
            <person name="Baruah I.K."/>
            <person name="Bukari Y."/>
            <person name="Amoako-Attah I."/>
            <person name="Meinhardt L.W."/>
            <person name="Bailey B.A."/>
            <person name="Cohen S.P."/>
        </authorList>
    </citation>
    <scope>NUCLEOTIDE SEQUENCE [LARGE SCALE GENOMIC DNA]</scope>
    <source>
        <strain evidence="9 10">GH-12</strain>
    </source>
</reference>
<dbReference type="Proteomes" id="UP001383192">
    <property type="component" value="Unassembled WGS sequence"/>
</dbReference>
<dbReference type="PROSITE" id="PS00956">
    <property type="entry name" value="HYDROPHOBIN"/>
    <property type="match status" value="1"/>
</dbReference>
<accession>A0AAW0BNW0</accession>
<keyword evidence="4 8" id="KW-0964">Secreted</keyword>
<dbReference type="InterPro" id="IPR001338">
    <property type="entry name" value="Class_I_Hydrophobin"/>
</dbReference>
<evidence type="ECO:0000256" key="2">
    <source>
        <dbReference type="ARBA" id="ARBA00010446"/>
    </source>
</evidence>
<dbReference type="GO" id="GO:0009277">
    <property type="term" value="C:fungal-type cell wall"/>
    <property type="evidence" value="ECO:0007669"/>
    <property type="project" value="InterPro"/>
</dbReference>
<evidence type="ECO:0000256" key="8">
    <source>
        <dbReference type="RuleBase" id="RU365009"/>
    </source>
</evidence>
<organism evidence="9 10">
    <name type="scientific">Paramarasmius palmivorus</name>
    <dbReference type="NCBI Taxonomy" id="297713"/>
    <lineage>
        <taxon>Eukaryota</taxon>
        <taxon>Fungi</taxon>
        <taxon>Dikarya</taxon>
        <taxon>Basidiomycota</taxon>
        <taxon>Agaricomycotina</taxon>
        <taxon>Agaricomycetes</taxon>
        <taxon>Agaricomycetidae</taxon>
        <taxon>Agaricales</taxon>
        <taxon>Marasmiineae</taxon>
        <taxon>Marasmiaceae</taxon>
        <taxon>Paramarasmius</taxon>
    </lineage>
</organism>
<sequence>MQLKLASLSALITLAAATGIGDLPITLPTNLPGIPTTTISLPPLPTLPGLPELPASQCNTGPVQCCNTVQSSDSEPIAALLGLLGVVLQDLNVQVGVTCTPITVIGAGGNSCSATPVCCSNNDFNGLIALGCVPVNLNL</sequence>
<dbReference type="CDD" id="cd23507">
    <property type="entry name" value="hydrophobin_I"/>
    <property type="match status" value="1"/>
</dbReference>
<evidence type="ECO:0000256" key="6">
    <source>
        <dbReference type="ARBA" id="ARBA00023157"/>
    </source>
</evidence>
<dbReference type="SMART" id="SM00075">
    <property type="entry name" value="HYDRO"/>
    <property type="match status" value="1"/>
</dbReference>
<feature type="chain" id="PRO_5043090222" description="Hydrophobin" evidence="8">
    <location>
        <begin position="18"/>
        <end position="139"/>
    </location>
</feature>
<keyword evidence="6 8" id="KW-1015">Disulfide bond</keyword>
<feature type="signal peptide" evidence="8">
    <location>
        <begin position="1"/>
        <end position="17"/>
    </location>
</feature>
<comment type="similarity">
    <text evidence="2 8">Belongs to the fungal hydrophobin family.</text>
</comment>
<keyword evidence="5 8" id="KW-0732">Signal</keyword>
<name>A0AAW0BNW0_9AGAR</name>